<name>A0A133YD49_9FIRM</name>
<keyword evidence="1" id="KW-0175">Coiled coil</keyword>
<evidence type="ECO:0000259" key="2">
    <source>
        <dbReference type="Pfam" id="PF02371"/>
    </source>
</evidence>
<gene>
    <name evidence="3" type="ORF">HMPREF1872_00740</name>
</gene>
<dbReference type="STRING" id="1497955.HMPREF1872_00740"/>
<reference evidence="4" key="1">
    <citation type="submission" date="2016-01" db="EMBL/GenBank/DDBJ databases">
        <authorList>
            <person name="Mitreva M."/>
            <person name="Pepin K.H."/>
            <person name="Mihindukulasuriya K.A."/>
            <person name="Fulton R."/>
            <person name="Fronick C."/>
            <person name="O'Laughlin M."/>
            <person name="Miner T."/>
            <person name="Herter B."/>
            <person name="Rosa B.A."/>
            <person name="Cordes M."/>
            <person name="Tomlinson C."/>
            <person name="Wollam A."/>
            <person name="Palsikar V.B."/>
            <person name="Mardis E.R."/>
            <person name="Wilson R.K."/>
        </authorList>
    </citation>
    <scope>NUCLEOTIDE SEQUENCE [LARGE SCALE GENOMIC DNA]</scope>
    <source>
        <strain evidence="4">KA00274</strain>
    </source>
</reference>
<comment type="caution">
    <text evidence="3">The sequence shown here is derived from an EMBL/GenBank/DDBJ whole genome shotgun (WGS) entry which is preliminary data.</text>
</comment>
<dbReference type="InterPro" id="IPR003346">
    <property type="entry name" value="Transposase_20"/>
</dbReference>
<dbReference type="AlphaFoldDB" id="A0A133YD49"/>
<organism evidence="3 4">
    <name type="scientific">Amygdalobacter nucleatus</name>
    <dbReference type="NCBI Taxonomy" id="3029274"/>
    <lineage>
        <taxon>Bacteria</taxon>
        <taxon>Bacillati</taxon>
        <taxon>Bacillota</taxon>
        <taxon>Clostridia</taxon>
        <taxon>Eubacteriales</taxon>
        <taxon>Oscillospiraceae</taxon>
        <taxon>Amygdalobacter</taxon>
    </lineage>
</organism>
<evidence type="ECO:0000313" key="4">
    <source>
        <dbReference type="Proteomes" id="UP000070080"/>
    </source>
</evidence>
<keyword evidence="4" id="KW-1185">Reference proteome</keyword>
<dbReference type="InterPro" id="IPR047650">
    <property type="entry name" value="Transpos_IS110"/>
</dbReference>
<dbReference type="RefSeq" id="WP_066713998.1">
    <property type="nucleotide sequence ID" value="NZ_JARFNM010000001.1"/>
</dbReference>
<dbReference type="OrthoDB" id="9811278at2"/>
<accession>A0A133YD49</accession>
<dbReference type="GO" id="GO:0006313">
    <property type="term" value="P:DNA transposition"/>
    <property type="evidence" value="ECO:0007669"/>
    <property type="project" value="InterPro"/>
</dbReference>
<dbReference type="EMBL" id="LSCV01000020">
    <property type="protein sequence ID" value="KXB41135.1"/>
    <property type="molecule type" value="Genomic_DNA"/>
</dbReference>
<feature type="coiled-coil region" evidence="1">
    <location>
        <begin position="3"/>
        <end position="30"/>
    </location>
</feature>
<evidence type="ECO:0000313" key="3">
    <source>
        <dbReference type="EMBL" id="KXB41135.1"/>
    </source>
</evidence>
<dbReference type="PATRIC" id="fig|1497955.3.peg.715"/>
<proteinExistence type="predicted"/>
<dbReference type="Proteomes" id="UP000070080">
    <property type="component" value="Unassembled WGS sequence"/>
</dbReference>
<dbReference type="Pfam" id="PF02371">
    <property type="entry name" value="Transposase_20"/>
    <property type="match status" value="1"/>
</dbReference>
<dbReference type="GO" id="GO:0003677">
    <property type="term" value="F:DNA binding"/>
    <property type="evidence" value="ECO:0007669"/>
    <property type="project" value="InterPro"/>
</dbReference>
<dbReference type="GO" id="GO:0004803">
    <property type="term" value="F:transposase activity"/>
    <property type="evidence" value="ECO:0007669"/>
    <property type="project" value="InterPro"/>
</dbReference>
<dbReference type="PANTHER" id="PTHR33055">
    <property type="entry name" value="TRANSPOSASE FOR INSERTION SEQUENCE ELEMENT IS1111A"/>
    <property type="match status" value="1"/>
</dbReference>
<dbReference type="PANTHER" id="PTHR33055:SF15">
    <property type="entry name" value="TRANSPOSASE-RELATED"/>
    <property type="match status" value="1"/>
</dbReference>
<evidence type="ECO:0000256" key="1">
    <source>
        <dbReference type="SAM" id="Coils"/>
    </source>
</evidence>
<feature type="domain" description="Transposase IS116/IS110/IS902 C-terminal" evidence="2">
    <location>
        <begin position="35"/>
        <end position="118"/>
    </location>
</feature>
<protein>
    <submittedName>
        <fullName evidence="3">Transposase, IS116/IS110/IS902 family</fullName>
    </submittedName>
</protein>
<sequence>MELQQTIALIQVYQQQIEEIESEINELMSKIDSPITSVPGIANKMAAVIISETNNFKDFNSAEQVLAYAGLDPSVYQSGQLTSTHSKMVKRGSKYLRYAIFNATKYVCHWDSTFNAYLAKKRAEGKPYNVAVSHAAKKLTRVLFHLVKANVAFIPLA</sequence>